<evidence type="ECO:0000256" key="1">
    <source>
        <dbReference type="PIRSR" id="PIRSR613078-2"/>
    </source>
</evidence>
<sequence>MPHYPELYILRHGETEWNAQGRMQGALNSPLTQKGREQAMRQGEILSGIDLTGFDIITSPQGRAFETAAIALARQVDHLHTDTRLREIGVGTWAGKLRRDLAEGRDVVEGPDGALELYEHAPEGEGFAALELRCAEFLESLTRPSVLVTHGITSRMFRVLATGNKGENLVNIGGGQGVVFHLKKTVQKRLD</sequence>
<dbReference type="EMBL" id="JACIEI010000016">
    <property type="protein sequence ID" value="MBB3995577.1"/>
    <property type="molecule type" value="Genomic_DNA"/>
</dbReference>
<dbReference type="Proteomes" id="UP000530268">
    <property type="component" value="Unassembled WGS sequence"/>
</dbReference>
<dbReference type="InterPro" id="IPR013078">
    <property type="entry name" value="His_Pase_superF_clade-1"/>
</dbReference>
<dbReference type="Gene3D" id="3.40.50.1240">
    <property type="entry name" value="Phosphoglycerate mutase-like"/>
    <property type="match status" value="1"/>
</dbReference>
<proteinExistence type="predicted"/>
<dbReference type="SMART" id="SM00855">
    <property type="entry name" value="PGAM"/>
    <property type="match status" value="1"/>
</dbReference>
<dbReference type="SUPFAM" id="SSF53254">
    <property type="entry name" value="Phosphoglycerate mutase-like"/>
    <property type="match status" value="1"/>
</dbReference>
<evidence type="ECO:0000313" key="3">
    <source>
        <dbReference type="Proteomes" id="UP000530268"/>
    </source>
</evidence>
<feature type="binding site" evidence="1">
    <location>
        <begin position="11"/>
        <end position="18"/>
    </location>
    <ligand>
        <name>substrate</name>
    </ligand>
</feature>
<dbReference type="PANTHER" id="PTHR48100:SF59">
    <property type="entry name" value="ADENOSYLCOBALAMIN_ALPHA-RIBAZOLE PHOSPHATASE"/>
    <property type="match status" value="1"/>
</dbReference>
<reference evidence="2 3" key="1">
    <citation type="submission" date="2020-08" db="EMBL/GenBank/DDBJ databases">
        <title>Genomic Encyclopedia of Type Strains, Phase IV (KMG-IV): sequencing the most valuable type-strain genomes for metagenomic binning, comparative biology and taxonomic classification.</title>
        <authorList>
            <person name="Goeker M."/>
        </authorList>
    </citation>
    <scope>NUCLEOTIDE SEQUENCE [LARGE SCALE GENOMIC DNA]</scope>
    <source>
        <strain evidence="2 3">DSM 102234</strain>
    </source>
</reference>
<gene>
    <name evidence="2" type="ORF">GGR95_003234</name>
</gene>
<dbReference type="RefSeq" id="WP_184567609.1">
    <property type="nucleotide sequence ID" value="NZ_JACIEI010000016.1"/>
</dbReference>
<dbReference type="GO" id="GO:0016791">
    <property type="term" value="F:phosphatase activity"/>
    <property type="evidence" value="ECO:0007669"/>
    <property type="project" value="TreeGrafter"/>
</dbReference>
<dbReference type="CDD" id="cd07067">
    <property type="entry name" value="HP_PGM_like"/>
    <property type="match status" value="1"/>
</dbReference>
<dbReference type="InterPro" id="IPR001345">
    <property type="entry name" value="PG/BPGM_mutase_AS"/>
</dbReference>
<keyword evidence="2" id="KW-0413">Isomerase</keyword>
<dbReference type="InterPro" id="IPR029033">
    <property type="entry name" value="His_PPase_superfam"/>
</dbReference>
<organism evidence="2 3">
    <name type="scientific">Sulfitobacter undariae</name>
    <dbReference type="NCBI Taxonomy" id="1563671"/>
    <lineage>
        <taxon>Bacteria</taxon>
        <taxon>Pseudomonadati</taxon>
        <taxon>Pseudomonadota</taxon>
        <taxon>Alphaproteobacteria</taxon>
        <taxon>Rhodobacterales</taxon>
        <taxon>Roseobacteraceae</taxon>
        <taxon>Sulfitobacter</taxon>
    </lineage>
</organism>
<feature type="binding site" evidence="1">
    <location>
        <position position="63"/>
    </location>
    <ligand>
        <name>substrate</name>
    </ligand>
</feature>
<dbReference type="InterPro" id="IPR050275">
    <property type="entry name" value="PGM_Phosphatase"/>
</dbReference>
<protein>
    <submittedName>
        <fullName evidence="2">Putative phosphoglycerate mutase</fullName>
        <ecNumber evidence="2">5.4.2.12</ecNumber>
    </submittedName>
</protein>
<dbReference type="PROSITE" id="PS00175">
    <property type="entry name" value="PG_MUTASE"/>
    <property type="match status" value="1"/>
</dbReference>
<dbReference type="GO" id="GO:0005737">
    <property type="term" value="C:cytoplasm"/>
    <property type="evidence" value="ECO:0007669"/>
    <property type="project" value="TreeGrafter"/>
</dbReference>
<dbReference type="AlphaFoldDB" id="A0A7W6EAD8"/>
<keyword evidence="3" id="KW-1185">Reference proteome</keyword>
<dbReference type="Pfam" id="PF00300">
    <property type="entry name" value="His_Phos_1"/>
    <property type="match status" value="1"/>
</dbReference>
<comment type="caution">
    <text evidence="2">The sequence shown here is derived from an EMBL/GenBank/DDBJ whole genome shotgun (WGS) entry which is preliminary data.</text>
</comment>
<dbReference type="GO" id="GO:0004619">
    <property type="term" value="F:phosphoglycerate mutase activity"/>
    <property type="evidence" value="ECO:0007669"/>
    <property type="project" value="UniProtKB-EC"/>
</dbReference>
<accession>A0A7W6EAD8</accession>
<name>A0A7W6EAD8_9RHOB</name>
<dbReference type="EC" id="5.4.2.12" evidence="2"/>
<evidence type="ECO:0000313" key="2">
    <source>
        <dbReference type="EMBL" id="MBB3995577.1"/>
    </source>
</evidence>
<dbReference type="PANTHER" id="PTHR48100">
    <property type="entry name" value="BROAD-SPECIFICITY PHOSPHATASE YOR283W-RELATED"/>
    <property type="match status" value="1"/>
</dbReference>